<dbReference type="SMART" id="SM00397">
    <property type="entry name" value="t_SNARE"/>
    <property type="match status" value="1"/>
</dbReference>
<dbReference type="PANTHER" id="PTHR19957:SF30">
    <property type="entry name" value="SYNTAXIN-11"/>
    <property type="match status" value="1"/>
</dbReference>
<dbReference type="Gene3D" id="1.20.5.110">
    <property type="match status" value="1"/>
</dbReference>
<dbReference type="InterPro" id="IPR000727">
    <property type="entry name" value="T_SNARE_dom"/>
</dbReference>
<name>A0A3Q3EBH5_HIPCM</name>
<organism evidence="5 6">
    <name type="scientific">Hippocampus comes</name>
    <name type="common">Tiger tail seahorse</name>
    <dbReference type="NCBI Taxonomy" id="109280"/>
    <lineage>
        <taxon>Eukaryota</taxon>
        <taxon>Metazoa</taxon>
        <taxon>Chordata</taxon>
        <taxon>Craniata</taxon>
        <taxon>Vertebrata</taxon>
        <taxon>Euteleostomi</taxon>
        <taxon>Actinopterygii</taxon>
        <taxon>Neopterygii</taxon>
        <taxon>Teleostei</taxon>
        <taxon>Neoteleostei</taxon>
        <taxon>Acanthomorphata</taxon>
        <taxon>Syngnathiaria</taxon>
        <taxon>Syngnathiformes</taxon>
        <taxon>Syngnathoidei</taxon>
        <taxon>Syngnathidae</taxon>
        <taxon>Hippocampus</taxon>
    </lineage>
</organism>
<evidence type="ECO:0000313" key="6">
    <source>
        <dbReference type="Proteomes" id="UP000264820"/>
    </source>
</evidence>
<evidence type="ECO:0000256" key="3">
    <source>
        <dbReference type="SAM" id="Coils"/>
    </source>
</evidence>
<proteinExistence type="inferred from homology"/>
<dbReference type="InterPro" id="IPR045242">
    <property type="entry name" value="Syntaxin"/>
</dbReference>
<dbReference type="PROSITE" id="PS50192">
    <property type="entry name" value="T_SNARE"/>
    <property type="match status" value="1"/>
</dbReference>
<dbReference type="SMART" id="SM00503">
    <property type="entry name" value="SynN"/>
    <property type="match status" value="1"/>
</dbReference>
<dbReference type="STRING" id="109280.ENSHCOP00000027977"/>
<protein>
    <submittedName>
        <fullName evidence="5">Syntaxin 11</fullName>
    </submittedName>
</protein>
<dbReference type="GO" id="GO:0048787">
    <property type="term" value="C:presynaptic active zone membrane"/>
    <property type="evidence" value="ECO:0007669"/>
    <property type="project" value="TreeGrafter"/>
</dbReference>
<dbReference type="GeneTree" id="ENSGT01050000244948"/>
<dbReference type="Proteomes" id="UP000264820">
    <property type="component" value="Unplaced"/>
</dbReference>
<evidence type="ECO:0000259" key="4">
    <source>
        <dbReference type="PROSITE" id="PS50192"/>
    </source>
</evidence>
<feature type="coiled-coil region" evidence="3">
    <location>
        <begin position="24"/>
        <end position="51"/>
    </location>
</feature>
<keyword evidence="2 3" id="KW-0175">Coiled coil</keyword>
<evidence type="ECO:0000256" key="1">
    <source>
        <dbReference type="ARBA" id="ARBA00009063"/>
    </source>
</evidence>
<reference evidence="5" key="2">
    <citation type="submission" date="2025-09" db="UniProtKB">
        <authorList>
            <consortium name="Ensembl"/>
        </authorList>
    </citation>
    <scope>IDENTIFICATION</scope>
</reference>
<dbReference type="GO" id="GO:0031629">
    <property type="term" value="P:synaptic vesicle fusion to presynaptic active zone membrane"/>
    <property type="evidence" value="ECO:0007669"/>
    <property type="project" value="TreeGrafter"/>
</dbReference>
<dbReference type="InterPro" id="IPR010989">
    <property type="entry name" value="SNARE"/>
</dbReference>
<dbReference type="GO" id="GO:0000149">
    <property type="term" value="F:SNARE binding"/>
    <property type="evidence" value="ECO:0007669"/>
    <property type="project" value="TreeGrafter"/>
</dbReference>
<dbReference type="Gene3D" id="1.20.58.70">
    <property type="match status" value="1"/>
</dbReference>
<dbReference type="Pfam" id="PF00804">
    <property type="entry name" value="Syntaxin"/>
    <property type="match status" value="1"/>
</dbReference>
<comment type="similarity">
    <text evidence="1">Belongs to the syntaxin family.</text>
</comment>
<accession>A0A3Q3EBH5</accession>
<dbReference type="SUPFAM" id="SSF47661">
    <property type="entry name" value="t-snare proteins"/>
    <property type="match status" value="1"/>
</dbReference>
<dbReference type="Ensembl" id="ENSHCOT00000028494.1">
    <property type="protein sequence ID" value="ENSHCOP00000027977.1"/>
    <property type="gene ID" value="ENSHCOG00000020270.1"/>
</dbReference>
<dbReference type="PANTHER" id="PTHR19957">
    <property type="entry name" value="SYNTAXIN"/>
    <property type="match status" value="1"/>
</dbReference>
<evidence type="ECO:0000313" key="5">
    <source>
        <dbReference type="Ensembl" id="ENSHCOP00000027977.1"/>
    </source>
</evidence>
<keyword evidence="6" id="KW-1185">Reference proteome</keyword>
<evidence type="ECO:0000256" key="2">
    <source>
        <dbReference type="ARBA" id="ARBA00023054"/>
    </source>
</evidence>
<dbReference type="GO" id="GO:0005484">
    <property type="term" value="F:SNAP receptor activity"/>
    <property type="evidence" value="ECO:0007669"/>
    <property type="project" value="TreeGrafter"/>
</dbReference>
<dbReference type="GO" id="GO:0048278">
    <property type="term" value="P:vesicle docking"/>
    <property type="evidence" value="ECO:0007669"/>
    <property type="project" value="TreeGrafter"/>
</dbReference>
<sequence>REDPEGSRLPKDQYAIVFENSLDIERILKEAESIRKEISLLLLEVERLKKNNERFRTTVRHLSSVKRDSDEIARGIQKQGQMLHTRILALGSTKMAEREGPNSASSRIACMQFDSLILAFQAAMGTYNQAEELQRSISRERIQRQASILGTKITDEKLNEIVDKGFEGWNELSQSLPTQEGHSSRWAMTEIKDRHMELVELEARLREVHELFEDMAKLTEEQCSMLDNIEANVSNTQHYIQKVNVAITTAIKYKKRNPFLQCCPCLPCCRQ</sequence>
<dbReference type="InterPro" id="IPR006011">
    <property type="entry name" value="Syntaxin_N"/>
</dbReference>
<dbReference type="AlphaFoldDB" id="A0A3Q3EBH5"/>
<reference evidence="5" key="1">
    <citation type="submission" date="2025-08" db="UniProtKB">
        <authorList>
            <consortium name="Ensembl"/>
        </authorList>
    </citation>
    <scope>IDENTIFICATION</scope>
</reference>
<dbReference type="GO" id="GO:0008021">
    <property type="term" value="C:synaptic vesicle"/>
    <property type="evidence" value="ECO:0007669"/>
    <property type="project" value="TreeGrafter"/>
</dbReference>
<feature type="domain" description="T-SNARE coiled-coil homology" evidence="4">
    <location>
        <begin position="188"/>
        <end position="250"/>
    </location>
</feature>
<dbReference type="GO" id="GO:0006886">
    <property type="term" value="P:intracellular protein transport"/>
    <property type="evidence" value="ECO:0007669"/>
    <property type="project" value="TreeGrafter"/>
</dbReference>
<dbReference type="OMA" id="QCCPCLP"/>
<dbReference type="GO" id="GO:0031201">
    <property type="term" value="C:SNARE complex"/>
    <property type="evidence" value="ECO:0007669"/>
    <property type="project" value="TreeGrafter"/>
</dbReference>